<organism evidence="1 2">
    <name type="scientific">Pseudomonas moorei</name>
    <dbReference type="NCBI Taxonomy" id="395599"/>
    <lineage>
        <taxon>Bacteria</taxon>
        <taxon>Pseudomonadati</taxon>
        <taxon>Pseudomonadota</taxon>
        <taxon>Gammaproteobacteria</taxon>
        <taxon>Pseudomonadales</taxon>
        <taxon>Pseudomonadaceae</taxon>
        <taxon>Pseudomonas</taxon>
    </lineage>
</organism>
<dbReference type="EMBL" id="FNKJ01000003">
    <property type="protein sequence ID" value="SDQ95749.1"/>
    <property type="molecule type" value="Genomic_DNA"/>
</dbReference>
<dbReference type="AlphaFoldDB" id="A0A1H1F4L2"/>
<dbReference type="Proteomes" id="UP000199570">
    <property type="component" value="Unassembled WGS sequence"/>
</dbReference>
<keyword evidence="2" id="KW-1185">Reference proteome</keyword>
<evidence type="ECO:0000313" key="2">
    <source>
        <dbReference type="Proteomes" id="UP000199570"/>
    </source>
</evidence>
<name>A0A1H1F4L2_9PSED</name>
<gene>
    <name evidence="1" type="ORF">SAMN04490195_2505</name>
</gene>
<proteinExistence type="predicted"/>
<sequence length="54" mass="6422">MQSQNYGANLFFDLLTTVVNKSKLWLTTVPNWHFTELLICQIQESFQSVWREES</sequence>
<reference evidence="2" key="1">
    <citation type="submission" date="2016-10" db="EMBL/GenBank/DDBJ databases">
        <authorList>
            <person name="Varghese N."/>
            <person name="Submissions S."/>
        </authorList>
    </citation>
    <scope>NUCLEOTIDE SEQUENCE [LARGE SCALE GENOMIC DNA]</scope>
    <source>
        <strain evidence="2">BS3775</strain>
    </source>
</reference>
<evidence type="ECO:0000313" key="1">
    <source>
        <dbReference type="EMBL" id="SDQ95749.1"/>
    </source>
</evidence>
<accession>A0A1H1F4L2</accession>
<protein>
    <submittedName>
        <fullName evidence="1">Uncharacterized protein</fullName>
    </submittedName>
</protein>